<evidence type="ECO:0000256" key="2">
    <source>
        <dbReference type="ARBA" id="ARBA00061366"/>
    </source>
</evidence>
<comment type="caution">
    <text evidence="4">The sequence shown here is derived from an EMBL/GenBank/DDBJ whole genome shotgun (WGS) entry which is preliminary data.</text>
</comment>
<name>A0A2N1PJK4_9BACT</name>
<dbReference type="PANTHER" id="PTHR40588:SF1">
    <property type="entry name" value="MRNA INTERFERASE TOXIN YAFQ"/>
    <property type="match status" value="1"/>
</dbReference>
<dbReference type="SUPFAM" id="SSF143011">
    <property type="entry name" value="RelE-like"/>
    <property type="match status" value="1"/>
</dbReference>
<feature type="active site" description="Proton donor" evidence="3">
    <location>
        <position position="85"/>
    </location>
</feature>
<dbReference type="NCBIfam" id="TIGR02385">
    <property type="entry name" value="RelE_StbE"/>
    <property type="match status" value="1"/>
</dbReference>
<dbReference type="PANTHER" id="PTHR40588">
    <property type="entry name" value="MRNA INTERFERASE TOXIN YAFQ"/>
    <property type="match status" value="1"/>
</dbReference>
<dbReference type="FunFam" id="3.30.2310.20:FF:000003">
    <property type="entry name" value="Type II toxin-antitoxin system YafQ family toxin"/>
    <property type="match status" value="1"/>
</dbReference>
<sequence>MSLTPQEANQFKKDMRRVMSQGKAFEKIRAVLKALVNQQPLDQKYRDHPLGGNWKGCRELHIEPDWLLIYKIENEILSLLRTGSHPELFG</sequence>
<dbReference type="Pfam" id="PF15738">
    <property type="entry name" value="YafQ_toxin"/>
    <property type="match status" value="1"/>
</dbReference>
<dbReference type="EMBL" id="PGXC01000043">
    <property type="protein sequence ID" value="PKK88525.1"/>
    <property type="molecule type" value="Genomic_DNA"/>
</dbReference>
<dbReference type="GO" id="GO:0004521">
    <property type="term" value="F:RNA endonuclease activity"/>
    <property type="evidence" value="ECO:0007669"/>
    <property type="project" value="TreeGrafter"/>
</dbReference>
<dbReference type="InterPro" id="IPR004386">
    <property type="entry name" value="Toxin_YafQ-like"/>
</dbReference>
<dbReference type="InterPro" id="IPR035093">
    <property type="entry name" value="RelE/ParE_toxin_dom_sf"/>
</dbReference>
<dbReference type="GO" id="GO:0006402">
    <property type="term" value="P:mRNA catabolic process"/>
    <property type="evidence" value="ECO:0007669"/>
    <property type="project" value="TreeGrafter"/>
</dbReference>
<gene>
    <name evidence="4" type="ORF">CVV64_18400</name>
</gene>
<comment type="similarity">
    <text evidence="2">Belongs to the RelE toxin family. YafQ subfamily.</text>
</comment>
<organism evidence="4 5">
    <name type="scientific">Candidatus Wallbacteria bacterium HGW-Wallbacteria-1</name>
    <dbReference type="NCBI Taxonomy" id="2013854"/>
    <lineage>
        <taxon>Bacteria</taxon>
        <taxon>Candidatus Walliibacteriota</taxon>
    </lineage>
</organism>
<evidence type="ECO:0000256" key="3">
    <source>
        <dbReference type="PIRSR" id="PIRSR006156-1"/>
    </source>
</evidence>
<evidence type="ECO:0000313" key="5">
    <source>
        <dbReference type="Proteomes" id="UP000233256"/>
    </source>
</evidence>
<protein>
    <submittedName>
        <fullName evidence="4">Type II toxin-antitoxin system mRNA interferase toxin, RelE/StbE family</fullName>
    </submittedName>
</protein>
<accession>A0A2N1PJK4</accession>
<dbReference type="GO" id="GO:0006415">
    <property type="term" value="P:translational termination"/>
    <property type="evidence" value="ECO:0007669"/>
    <property type="project" value="TreeGrafter"/>
</dbReference>
<evidence type="ECO:0000313" key="4">
    <source>
        <dbReference type="EMBL" id="PKK88525.1"/>
    </source>
</evidence>
<keyword evidence="1" id="KW-1277">Toxin-antitoxin system</keyword>
<dbReference type="PIRSF" id="PIRSF006156">
    <property type="entry name" value="YafQ"/>
    <property type="match status" value="1"/>
</dbReference>
<proteinExistence type="inferred from homology"/>
<dbReference type="Gene3D" id="3.30.2310.20">
    <property type="entry name" value="RelE-like"/>
    <property type="match status" value="1"/>
</dbReference>
<reference evidence="4 5" key="1">
    <citation type="journal article" date="2017" name="ISME J.">
        <title>Potential for microbial H2 and metal transformations associated with novel bacteria and archaea in deep terrestrial subsurface sediments.</title>
        <authorList>
            <person name="Hernsdorf A.W."/>
            <person name="Amano Y."/>
            <person name="Miyakawa K."/>
            <person name="Ise K."/>
            <person name="Suzuki Y."/>
            <person name="Anantharaman K."/>
            <person name="Probst A."/>
            <person name="Burstein D."/>
            <person name="Thomas B.C."/>
            <person name="Banfield J.F."/>
        </authorList>
    </citation>
    <scope>NUCLEOTIDE SEQUENCE [LARGE SCALE GENOMIC DNA]</scope>
    <source>
        <strain evidence="4">HGW-Wallbacteria-1</strain>
    </source>
</reference>
<dbReference type="AlphaFoldDB" id="A0A2N1PJK4"/>
<dbReference type="Proteomes" id="UP000233256">
    <property type="component" value="Unassembled WGS sequence"/>
</dbReference>
<dbReference type="InterPro" id="IPR007712">
    <property type="entry name" value="RelE/ParE_toxin"/>
</dbReference>
<evidence type="ECO:0000256" key="1">
    <source>
        <dbReference type="ARBA" id="ARBA00022649"/>
    </source>
</evidence>